<dbReference type="EMBL" id="LN555523">
    <property type="protein sequence ID" value="CED93344.1"/>
    <property type="molecule type" value="Genomic_DNA"/>
</dbReference>
<accession>A0A1V1I1R4</accession>
<dbReference type="InterPro" id="IPR006061">
    <property type="entry name" value="SBP_1_CS"/>
</dbReference>
<reference evidence="4 5" key="1">
    <citation type="submission" date="2014-04" db="EMBL/GenBank/DDBJ databases">
        <authorList>
            <person name="Hornung B.V."/>
        </authorList>
    </citation>
    <scope>NUCLEOTIDE SEQUENCE [LARGE SCALE GENOMIC DNA]</scope>
    <source>
        <strain evidence="4 5">CRIB</strain>
    </source>
</reference>
<keyword evidence="3" id="KW-0732">Signal</keyword>
<dbReference type="SUPFAM" id="SSF53850">
    <property type="entry name" value="Periplasmic binding protein-like II"/>
    <property type="match status" value="1"/>
</dbReference>
<proteinExistence type="inferred from homology"/>
<dbReference type="Gene3D" id="3.40.190.10">
    <property type="entry name" value="Periplasmic binding protein-like II"/>
    <property type="match status" value="2"/>
</dbReference>
<sequence length="439" mass="48083">MGLKRILSLLTVTVLVGTSIVGCSSSNGKDSSGDASGDKVIVDIFQFKVEAKDALEKAAKVYEEKNPNIDINIETVGGGNDYGAALRSKFQSGQEPTIFNIGGPQDVEDWASKLEDLSDQPWVDDAFEGTLGSVTADEGIFGMPFNQEGYGFIYNKEIFEKAGIDPATITSYEALENAVKTLDSKKDELGIEAVFAVPGKEKWVTGLHLLNVALGNEFESGKQAYEAKSLNFTYNKELKELLDLQTDYAFMPDGKKGSINSVDYAMQVEQKYSTGKVAMVQMGNWAYGGIEGVNADIAANSGILPMPLKGVKEDSIPVGVPMYWSINKDESDAEKDAAKDFLNWLYTSDEGKEMIINDFNFIPAFKGYESDELQPKDPLSADVLNYANNGKTAPWVFMGYPSGWGENIVGADIQKYLDGSMSWEDLVKNAQKTWAEERE</sequence>
<dbReference type="Pfam" id="PF01547">
    <property type="entry name" value="SBP_bac_1"/>
    <property type="match status" value="1"/>
</dbReference>
<evidence type="ECO:0000313" key="5">
    <source>
        <dbReference type="Proteomes" id="UP000245622"/>
    </source>
</evidence>
<evidence type="ECO:0000256" key="1">
    <source>
        <dbReference type="ARBA" id="ARBA00008520"/>
    </source>
</evidence>
<dbReference type="PROSITE" id="PS51257">
    <property type="entry name" value="PROKAR_LIPOPROTEIN"/>
    <property type="match status" value="1"/>
</dbReference>
<protein>
    <submittedName>
        <fullName evidence="4">Extracellular solute-binding protein 1</fullName>
    </submittedName>
</protein>
<evidence type="ECO:0000313" key="4">
    <source>
        <dbReference type="EMBL" id="CED93344.1"/>
    </source>
</evidence>
<comment type="similarity">
    <text evidence="1">Belongs to the bacterial solute-binding protein 1 family.</text>
</comment>
<dbReference type="GO" id="GO:0055085">
    <property type="term" value="P:transmembrane transport"/>
    <property type="evidence" value="ECO:0007669"/>
    <property type="project" value="InterPro"/>
</dbReference>
<gene>
    <name evidence="4" type="ORF">CRIB_591</name>
</gene>
<evidence type="ECO:0000256" key="2">
    <source>
        <dbReference type="ARBA" id="ARBA00022448"/>
    </source>
</evidence>
<keyword evidence="2" id="KW-0813">Transport</keyword>
<evidence type="ECO:0000256" key="3">
    <source>
        <dbReference type="ARBA" id="ARBA00022729"/>
    </source>
</evidence>
<organism evidence="4 5">
    <name type="scientific">Romboutsia ilealis</name>
    <dbReference type="NCBI Taxonomy" id="1115758"/>
    <lineage>
        <taxon>Bacteria</taxon>
        <taxon>Bacillati</taxon>
        <taxon>Bacillota</taxon>
        <taxon>Clostridia</taxon>
        <taxon>Peptostreptococcales</taxon>
        <taxon>Peptostreptococcaceae</taxon>
        <taxon>Romboutsia</taxon>
    </lineage>
</organism>
<name>A0A1V1I1R4_9FIRM</name>
<dbReference type="RefSeq" id="WP_180703073.1">
    <property type="nucleotide sequence ID" value="NZ_JAVSGX010000075.1"/>
</dbReference>
<dbReference type="KEGG" id="ril:CRIB_591"/>
<dbReference type="PANTHER" id="PTHR43649">
    <property type="entry name" value="ARABINOSE-BINDING PROTEIN-RELATED"/>
    <property type="match status" value="1"/>
</dbReference>
<keyword evidence="5" id="KW-1185">Reference proteome</keyword>
<dbReference type="Proteomes" id="UP000245622">
    <property type="component" value="Chromosome 1"/>
</dbReference>
<dbReference type="GeneID" id="82204776"/>
<dbReference type="PROSITE" id="PS01037">
    <property type="entry name" value="SBP_BACTERIAL_1"/>
    <property type="match status" value="1"/>
</dbReference>
<dbReference type="PANTHER" id="PTHR43649:SF34">
    <property type="entry name" value="ABC TRANSPORTER PERIPLASMIC-BINDING PROTEIN YCJN-RELATED"/>
    <property type="match status" value="1"/>
</dbReference>
<dbReference type="InterPro" id="IPR050490">
    <property type="entry name" value="Bact_solute-bd_prot1"/>
</dbReference>
<dbReference type="AlphaFoldDB" id="A0A1V1I1R4"/>
<dbReference type="InterPro" id="IPR006059">
    <property type="entry name" value="SBP"/>
</dbReference>